<evidence type="ECO:0000256" key="6">
    <source>
        <dbReference type="ARBA" id="ARBA00022741"/>
    </source>
</evidence>
<evidence type="ECO:0000256" key="7">
    <source>
        <dbReference type="ARBA" id="ARBA00022840"/>
    </source>
</evidence>
<comment type="cofactor">
    <cofactor evidence="18 19">
        <name>K(+)</name>
        <dbReference type="ChEBI" id="CHEBI:29103"/>
    </cofactor>
    <text evidence="18 19">Binds 1 potassium ion per subunit.</text>
</comment>
<comment type="catalytic activity">
    <reaction evidence="2 18 19">
        <text>(6R)-NADPHX = (6S)-NADPHX</text>
        <dbReference type="Rhea" id="RHEA:32227"/>
        <dbReference type="ChEBI" id="CHEBI:64076"/>
        <dbReference type="ChEBI" id="CHEBI:64077"/>
        <dbReference type="EC" id="5.1.99.6"/>
    </reaction>
</comment>
<comment type="similarity">
    <text evidence="3 19">In the N-terminal section; belongs to the NnrE/AIBP family.</text>
</comment>
<reference evidence="22 23" key="1">
    <citation type="submission" date="2016-10" db="EMBL/GenBank/DDBJ databases">
        <authorList>
            <person name="de Groot N.N."/>
        </authorList>
    </citation>
    <scope>NUCLEOTIDE SEQUENCE [LARGE SCALE GENOMIC DNA]</scope>
    <source>
        <strain evidence="22 23">DSM 19012</strain>
    </source>
</reference>
<keyword evidence="7 17" id="KW-0067">ATP-binding</keyword>
<dbReference type="AlphaFoldDB" id="A0A1I1W247"/>
<feature type="binding site" evidence="17">
    <location>
        <position position="261"/>
    </location>
    <ligand>
        <name>(6S)-NADPHX</name>
        <dbReference type="ChEBI" id="CHEBI:64076"/>
    </ligand>
</feature>
<dbReference type="SUPFAM" id="SSF64153">
    <property type="entry name" value="YjeF N-terminal domain-like"/>
    <property type="match status" value="1"/>
</dbReference>
<sequence length="502" mass="54411">MKILTSSQTGTVDRYTIENEPIGSIHLMERAATQAYRWITTHYPATSFSIFVGPGNNGGDALAIARMLLEEGRKVGVYLYRSEKLSHDATINLERLKAFPSAKITDLSKQSLLNIKPTGKVAIDGLFGSGLNRPLNERASDIVSYINRNFPQIISIDVPSGLFCEDNSHNHRVAIVKATYTLTFQMPKLAFLFPENREFIGNWIVLPIGLSHQKIKSTSTPWQITTEKEIRSWIRPPHLFAHKGTMGHALLIAGSYGKTGAALMASRACLKSGVGLLTAHVPHSAVAVMQTALPEAMISADRSDIIFTEFPDLSPYNAIGVGPGLGTKTNTQRALKELLKSAQNKKLVIDADGLNILSENREWLNDLPPQTVLTPHPREFERLSGPYENDFQRLNTAIEFAQTYKVVLVLKGAYTAVISPEGKVGFNPTGNPGMATAGSGDVLTGIILALLANGIEPYAAARAGVYVHGLAGDMAALKGQRATIASDIIENLGPAFAKTTEL</sequence>
<feature type="binding site" evidence="18">
    <location>
        <position position="160"/>
    </location>
    <ligand>
        <name>K(+)</name>
        <dbReference type="ChEBI" id="CHEBI:29103"/>
    </ligand>
</feature>
<evidence type="ECO:0000256" key="17">
    <source>
        <dbReference type="HAMAP-Rule" id="MF_01965"/>
    </source>
</evidence>
<organism evidence="22 23">
    <name type="scientific">Thermophagus xiamenensis</name>
    <dbReference type="NCBI Taxonomy" id="385682"/>
    <lineage>
        <taxon>Bacteria</taxon>
        <taxon>Pseudomonadati</taxon>
        <taxon>Bacteroidota</taxon>
        <taxon>Bacteroidia</taxon>
        <taxon>Marinilabiliales</taxon>
        <taxon>Marinilabiliaceae</taxon>
        <taxon>Thermophagus</taxon>
    </lineage>
</organism>
<feature type="binding site" evidence="18">
    <location>
        <position position="57"/>
    </location>
    <ligand>
        <name>K(+)</name>
        <dbReference type="ChEBI" id="CHEBI:29103"/>
    </ligand>
</feature>
<dbReference type="GO" id="GO:0052855">
    <property type="term" value="F:ADP-dependent NAD(P)H-hydrate dehydratase activity"/>
    <property type="evidence" value="ECO:0007669"/>
    <property type="project" value="UniProtKB-UniRule"/>
</dbReference>
<dbReference type="eggNOG" id="COG0063">
    <property type="taxonomic scope" value="Bacteria"/>
</dbReference>
<dbReference type="NCBIfam" id="TIGR00197">
    <property type="entry name" value="yjeF_nterm"/>
    <property type="match status" value="1"/>
</dbReference>
<feature type="domain" description="YjeF C-terminal" evidence="20">
    <location>
        <begin position="226"/>
        <end position="499"/>
    </location>
</feature>
<dbReference type="PANTHER" id="PTHR12592">
    <property type="entry name" value="ATP-DEPENDENT (S)-NAD(P)H-HYDRATE DEHYDRATASE FAMILY MEMBER"/>
    <property type="match status" value="1"/>
</dbReference>
<dbReference type="PROSITE" id="PS51383">
    <property type="entry name" value="YJEF_C_3"/>
    <property type="match status" value="1"/>
</dbReference>
<dbReference type="HAMAP" id="MF_01966">
    <property type="entry name" value="NADHX_epimerase"/>
    <property type="match status" value="1"/>
</dbReference>
<dbReference type="NCBIfam" id="TIGR00196">
    <property type="entry name" value="yjeF_cterm"/>
    <property type="match status" value="1"/>
</dbReference>
<feature type="binding site" evidence="17">
    <location>
        <begin position="411"/>
        <end position="415"/>
    </location>
    <ligand>
        <name>AMP</name>
        <dbReference type="ChEBI" id="CHEBI:456215"/>
    </ligand>
</feature>
<feature type="binding site" evidence="18">
    <location>
        <position position="157"/>
    </location>
    <ligand>
        <name>(6S)-NADPHX</name>
        <dbReference type="ChEBI" id="CHEBI:64076"/>
    </ligand>
</feature>
<comment type="catalytic activity">
    <reaction evidence="1 18 19">
        <text>(6R)-NADHX = (6S)-NADHX</text>
        <dbReference type="Rhea" id="RHEA:32215"/>
        <dbReference type="ChEBI" id="CHEBI:64074"/>
        <dbReference type="ChEBI" id="CHEBI:64075"/>
        <dbReference type="EC" id="5.1.99.6"/>
    </reaction>
</comment>
<name>A0A1I1W247_9BACT</name>
<evidence type="ECO:0000256" key="15">
    <source>
        <dbReference type="ARBA" id="ARBA00048238"/>
    </source>
</evidence>
<keyword evidence="5 18" id="KW-0479">Metal-binding</keyword>
<comment type="cofactor">
    <cofactor evidence="17">
        <name>Mg(2+)</name>
        <dbReference type="ChEBI" id="CHEBI:18420"/>
    </cofactor>
</comment>
<keyword evidence="23" id="KW-1185">Reference proteome</keyword>
<dbReference type="InParanoid" id="A0A1I1W247"/>
<dbReference type="HAMAP" id="MF_01965">
    <property type="entry name" value="NADHX_dehydratase"/>
    <property type="match status" value="1"/>
</dbReference>
<evidence type="ECO:0000256" key="1">
    <source>
        <dbReference type="ARBA" id="ARBA00000013"/>
    </source>
</evidence>
<dbReference type="GO" id="GO:0110051">
    <property type="term" value="P:metabolite repair"/>
    <property type="evidence" value="ECO:0007669"/>
    <property type="project" value="TreeGrafter"/>
</dbReference>
<dbReference type="InterPro" id="IPR004443">
    <property type="entry name" value="YjeF_N_dom"/>
</dbReference>
<evidence type="ECO:0000256" key="12">
    <source>
        <dbReference type="ARBA" id="ARBA00023239"/>
    </source>
</evidence>
<dbReference type="GO" id="GO:0052856">
    <property type="term" value="F:NAD(P)HX epimerase activity"/>
    <property type="evidence" value="ECO:0007669"/>
    <property type="project" value="UniProtKB-UniRule"/>
</dbReference>
<dbReference type="Pfam" id="PF03853">
    <property type="entry name" value="YjeF_N"/>
    <property type="match status" value="1"/>
</dbReference>
<dbReference type="InterPro" id="IPR030677">
    <property type="entry name" value="Nnr"/>
</dbReference>
<protein>
    <recommendedName>
        <fullName evidence="19">Bifunctional NAD(P)H-hydrate repair enzyme</fullName>
    </recommendedName>
    <alternativeName>
        <fullName evidence="19">Nicotinamide nucleotide repair protein</fullName>
    </alternativeName>
    <domain>
        <recommendedName>
            <fullName evidence="19">ADP-dependent (S)-NAD(P)H-hydrate dehydratase</fullName>
            <ecNumber evidence="19">4.2.1.136</ecNumber>
        </recommendedName>
        <alternativeName>
            <fullName evidence="19">ADP-dependent NAD(P)HX dehydratase</fullName>
        </alternativeName>
    </domain>
    <domain>
        <recommendedName>
            <fullName evidence="19">NAD(P)H-hydrate epimerase</fullName>
            <ecNumber evidence="19">5.1.99.6</ecNumber>
        </recommendedName>
    </domain>
</protein>
<feature type="binding site" evidence="18">
    <location>
        <begin position="128"/>
        <end position="134"/>
    </location>
    <ligand>
        <name>(6S)-NADPHX</name>
        <dbReference type="ChEBI" id="CHEBI:64076"/>
    </ligand>
</feature>
<dbReference type="InterPro" id="IPR017953">
    <property type="entry name" value="Carbohydrate_kinase_pred_CS"/>
</dbReference>
<dbReference type="Gene3D" id="3.40.50.10260">
    <property type="entry name" value="YjeF N-terminal domain"/>
    <property type="match status" value="1"/>
</dbReference>
<dbReference type="OrthoDB" id="9806925at2"/>
<dbReference type="PROSITE" id="PS01050">
    <property type="entry name" value="YJEF_C_2"/>
    <property type="match status" value="1"/>
</dbReference>
<dbReference type="GO" id="GO:0046496">
    <property type="term" value="P:nicotinamide nucleotide metabolic process"/>
    <property type="evidence" value="ECO:0007669"/>
    <property type="project" value="UniProtKB-UniRule"/>
</dbReference>
<comment type="similarity">
    <text evidence="4 19">In the C-terminal section; belongs to the NnrD/CARKD family.</text>
</comment>
<keyword evidence="10 17" id="KW-0520">NAD</keyword>
<evidence type="ECO:0000256" key="14">
    <source>
        <dbReference type="ARBA" id="ARBA00025153"/>
    </source>
</evidence>
<dbReference type="InterPro" id="IPR036652">
    <property type="entry name" value="YjeF_N_dom_sf"/>
</dbReference>
<dbReference type="EC" id="5.1.99.6" evidence="19"/>
<feature type="binding site" evidence="17">
    <location>
        <position position="324"/>
    </location>
    <ligand>
        <name>(6S)-NADPHX</name>
        <dbReference type="ChEBI" id="CHEBI:64076"/>
    </ligand>
</feature>
<dbReference type="EMBL" id="FONA01000003">
    <property type="protein sequence ID" value="SFD88448.1"/>
    <property type="molecule type" value="Genomic_DNA"/>
</dbReference>
<dbReference type="CDD" id="cd01171">
    <property type="entry name" value="YXKO-related"/>
    <property type="match status" value="1"/>
</dbReference>
<feature type="binding site" evidence="18">
    <location>
        <position position="124"/>
    </location>
    <ligand>
        <name>K(+)</name>
        <dbReference type="ChEBI" id="CHEBI:29103"/>
    </ligand>
</feature>
<evidence type="ECO:0000256" key="8">
    <source>
        <dbReference type="ARBA" id="ARBA00022857"/>
    </source>
</evidence>
<evidence type="ECO:0000256" key="4">
    <source>
        <dbReference type="ARBA" id="ARBA00009524"/>
    </source>
</evidence>
<evidence type="ECO:0000256" key="13">
    <source>
        <dbReference type="ARBA" id="ARBA00023268"/>
    </source>
</evidence>
<dbReference type="STRING" id="385682.SAMN05444380_103153"/>
<comment type="function">
    <text evidence="18">Catalyzes the epimerization of the S- and R-forms of NAD(P)HX, a damaged form of NAD(P)H that is a result of enzymatic or heat-dependent hydration. This is a prerequisite for the S-specific NAD(P)H-hydrate dehydratase to allow the repair of both epimers of NAD(P)HX.</text>
</comment>
<evidence type="ECO:0000256" key="3">
    <source>
        <dbReference type="ARBA" id="ARBA00006001"/>
    </source>
</evidence>
<comment type="function">
    <text evidence="17">Catalyzes the dehydration of the S-form of NAD(P)HX at the expense of ADP, which is converted to AMP. Together with NAD(P)HX epimerase, which catalyzes the epimerization of the S- and R-forms, the enzyme allows the repair of both epimers of NAD(P)HX, a damaged form of NAD(P)H that is a result of enzymatic or heat-dependent hydration.</text>
</comment>
<dbReference type="RefSeq" id="WP_010527900.1">
    <property type="nucleotide sequence ID" value="NZ_AFSL01000064.1"/>
</dbReference>
<comment type="function">
    <text evidence="14 19">Bifunctional enzyme that catalyzes the epimerization of the S- and R-forms of NAD(P)HX and the dehydration of the S-form of NAD(P)HX at the expense of ADP, which is converted to AMP. This allows the repair of both epimers of NAD(P)HX, a damaged form of NAD(P)H that is a result of enzymatic or heat-dependent hydration.</text>
</comment>
<comment type="caution">
    <text evidence="18">Lacks conserved residue(s) required for the propagation of feature annotation.</text>
</comment>
<dbReference type="eggNOG" id="COG0062">
    <property type="taxonomic scope" value="Bacteria"/>
</dbReference>
<keyword evidence="6 17" id="KW-0547">Nucleotide-binding</keyword>
<dbReference type="InterPro" id="IPR029056">
    <property type="entry name" value="Ribokinase-like"/>
</dbReference>
<gene>
    <name evidence="18" type="primary">nnrE</name>
    <name evidence="17" type="synonym">nnrD</name>
    <name evidence="22" type="ORF">SAMN05444380_103153</name>
</gene>
<evidence type="ECO:0000256" key="18">
    <source>
        <dbReference type="HAMAP-Rule" id="MF_01966"/>
    </source>
</evidence>
<dbReference type="SUPFAM" id="SSF53613">
    <property type="entry name" value="Ribokinase-like"/>
    <property type="match status" value="1"/>
</dbReference>
<evidence type="ECO:0000256" key="9">
    <source>
        <dbReference type="ARBA" id="ARBA00022958"/>
    </source>
</evidence>
<dbReference type="PANTHER" id="PTHR12592:SF0">
    <property type="entry name" value="ATP-DEPENDENT (S)-NAD(P)H-HYDRATE DEHYDRATASE"/>
    <property type="match status" value="1"/>
</dbReference>
<dbReference type="Pfam" id="PF01256">
    <property type="entry name" value="Carb_kinase"/>
    <property type="match status" value="1"/>
</dbReference>
<keyword evidence="9 18" id="KW-0630">Potassium</keyword>
<dbReference type="Proteomes" id="UP000181976">
    <property type="component" value="Unassembled WGS sequence"/>
</dbReference>
<dbReference type="Gene3D" id="3.40.1190.20">
    <property type="match status" value="1"/>
</dbReference>
<keyword evidence="11 18" id="KW-0413">Isomerase</keyword>
<dbReference type="EC" id="4.2.1.136" evidence="19"/>
<dbReference type="GO" id="GO:0046872">
    <property type="term" value="F:metal ion binding"/>
    <property type="evidence" value="ECO:0007669"/>
    <property type="project" value="UniProtKB-UniRule"/>
</dbReference>
<dbReference type="FunCoup" id="A0A1I1W247">
    <property type="interactions" value="239"/>
</dbReference>
<evidence type="ECO:0000256" key="11">
    <source>
        <dbReference type="ARBA" id="ARBA00023235"/>
    </source>
</evidence>
<keyword evidence="8 17" id="KW-0521">NADP</keyword>
<evidence type="ECO:0000259" key="20">
    <source>
        <dbReference type="PROSITE" id="PS51383"/>
    </source>
</evidence>
<evidence type="ECO:0000256" key="16">
    <source>
        <dbReference type="ARBA" id="ARBA00049209"/>
    </source>
</evidence>
<comment type="similarity">
    <text evidence="17">Belongs to the NnrD/CARKD family.</text>
</comment>
<feature type="binding site" evidence="18">
    <location>
        <begin position="56"/>
        <end position="60"/>
    </location>
    <ligand>
        <name>(6S)-NADPHX</name>
        <dbReference type="ChEBI" id="CHEBI:64076"/>
    </ligand>
</feature>
<feature type="binding site" evidence="17">
    <location>
        <position position="441"/>
    </location>
    <ligand>
        <name>(6S)-NADPHX</name>
        <dbReference type="ChEBI" id="CHEBI:64076"/>
    </ligand>
</feature>
<dbReference type="GO" id="GO:0005524">
    <property type="term" value="F:ATP binding"/>
    <property type="evidence" value="ECO:0007669"/>
    <property type="project" value="UniProtKB-UniRule"/>
</dbReference>
<keyword evidence="12 17" id="KW-0456">Lyase</keyword>
<comment type="subunit">
    <text evidence="17">Homotetramer.</text>
</comment>
<dbReference type="InterPro" id="IPR000631">
    <property type="entry name" value="CARKD"/>
</dbReference>
<evidence type="ECO:0000313" key="23">
    <source>
        <dbReference type="Proteomes" id="UP000181976"/>
    </source>
</evidence>
<feature type="binding site" evidence="17">
    <location>
        <position position="440"/>
    </location>
    <ligand>
        <name>AMP</name>
        <dbReference type="ChEBI" id="CHEBI:456215"/>
    </ligand>
</feature>
<accession>A0A1I1W247</accession>
<evidence type="ECO:0000256" key="10">
    <source>
        <dbReference type="ARBA" id="ARBA00023027"/>
    </source>
</evidence>
<evidence type="ECO:0000256" key="5">
    <source>
        <dbReference type="ARBA" id="ARBA00022723"/>
    </source>
</evidence>
<keyword evidence="13" id="KW-0511">Multifunctional enzyme</keyword>
<evidence type="ECO:0000259" key="21">
    <source>
        <dbReference type="PROSITE" id="PS51385"/>
    </source>
</evidence>
<feature type="binding site" evidence="17">
    <location>
        <position position="376"/>
    </location>
    <ligand>
        <name>(6S)-NADPHX</name>
        <dbReference type="ChEBI" id="CHEBI:64076"/>
    </ligand>
</feature>
<evidence type="ECO:0000313" key="22">
    <source>
        <dbReference type="EMBL" id="SFD88448.1"/>
    </source>
</evidence>
<proteinExistence type="inferred from homology"/>
<comment type="catalytic activity">
    <reaction evidence="16 17 19">
        <text>(6S)-NADPHX + ADP = AMP + phosphate + NADPH + H(+)</text>
        <dbReference type="Rhea" id="RHEA:32235"/>
        <dbReference type="ChEBI" id="CHEBI:15378"/>
        <dbReference type="ChEBI" id="CHEBI:43474"/>
        <dbReference type="ChEBI" id="CHEBI:57783"/>
        <dbReference type="ChEBI" id="CHEBI:64076"/>
        <dbReference type="ChEBI" id="CHEBI:456215"/>
        <dbReference type="ChEBI" id="CHEBI:456216"/>
        <dbReference type="EC" id="4.2.1.136"/>
    </reaction>
</comment>
<feature type="domain" description="YjeF N-terminal" evidence="21">
    <location>
        <begin position="9"/>
        <end position="216"/>
    </location>
</feature>
<evidence type="ECO:0000256" key="2">
    <source>
        <dbReference type="ARBA" id="ARBA00000909"/>
    </source>
</evidence>
<evidence type="ECO:0000256" key="19">
    <source>
        <dbReference type="PIRNR" id="PIRNR017184"/>
    </source>
</evidence>
<dbReference type="PIRSF" id="PIRSF017184">
    <property type="entry name" value="Nnr"/>
    <property type="match status" value="1"/>
</dbReference>
<dbReference type="PROSITE" id="PS51385">
    <property type="entry name" value="YJEF_N"/>
    <property type="match status" value="1"/>
</dbReference>
<comment type="similarity">
    <text evidence="18">Belongs to the NnrE/AIBP family.</text>
</comment>
<comment type="catalytic activity">
    <reaction evidence="15 17 19">
        <text>(6S)-NADHX + ADP = AMP + phosphate + NADH + H(+)</text>
        <dbReference type="Rhea" id="RHEA:32223"/>
        <dbReference type="ChEBI" id="CHEBI:15378"/>
        <dbReference type="ChEBI" id="CHEBI:43474"/>
        <dbReference type="ChEBI" id="CHEBI:57945"/>
        <dbReference type="ChEBI" id="CHEBI:64074"/>
        <dbReference type="ChEBI" id="CHEBI:456215"/>
        <dbReference type="ChEBI" id="CHEBI:456216"/>
        <dbReference type="EC" id="4.2.1.136"/>
    </reaction>
</comment>